<evidence type="ECO:0000256" key="1">
    <source>
        <dbReference type="SAM" id="MobiDB-lite"/>
    </source>
</evidence>
<gene>
    <name evidence="2" type="ORF">TDUB1175_LOCUS22959</name>
</gene>
<name>A0A7R9ZGP5_9STRA</name>
<feature type="compositionally biased region" description="Basic and acidic residues" evidence="1">
    <location>
        <begin position="71"/>
        <end position="80"/>
    </location>
</feature>
<reference evidence="2" key="1">
    <citation type="submission" date="2021-01" db="EMBL/GenBank/DDBJ databases">
        <authorList>
            <person name="Corre E."/>
            <person name="Pelletier E."/>
            <person name="Niang G."/>
            <person name="Scheremetjew M."/>
            <person name="Finn R."/>
            <person name="Kale V."/>
            <person name="Holt S."/>
            <person name="Cochrane G."/>
            <person name="Meng A."/>
            <person name="Brown T."/>
            <person name="Cohen L."/>
        </authorList>
    </citation>
    <scope>NUCLEOTIDE SEQUENCE</scope>
    <source>
        <strain evidence="2">CCMP147</strain>
    </source>
</reference>
<protein>
    <submittedName>
        <fullName evidence="2">Uncharacterized protein</fullName>
    </submittedName>
</protein>
<proteinExistence type="predicted"/>
<organism evidence="2">
    <name type="scientific">Pseudictyota dubia</name>
    <dbReference type="NCBI Taxonomy" id="2749911"/>
    <lineage>
        <taxon>Eukaryota</taxon>
        <taxon>Sar</taxon>
        <taxon>Stramenopiles</taxon>
        <taxon>Ochrophyta</taxon>
        <taxon>Bacillariophyta</taxon>
        <taxon>Mediophyceae</taxon>
        <taxon>Biddulphiophycidae</taxon>
        <taxon>Eupodiscales</taxon>
        <taxon>Odontellaceae</taxon>
        <taxon>Pseudictyota</taxon>
    </lineage>
</organism>
<dbReference type="AlphaFoldDB" id="A0A7R9ZGP5"/>
<evidence type="ECO:0000313" key="2">
    <source>
        <dbReference type="EMBL" id="CAD8324539.1"/>
    </source>
</evidence>
<accession>A0A7R9ZGP5</accession>
<feature type="region of interest" description="Disordered" evidence="1">
    <location>
        <begin position="61"/>
        <end position="80"/>
    </location>
</feature>
<sequence length="108" mass="11868">MPTGNPSLLLLPPRDHDRDVIAVQQYLAADLRLHDPARIAWIGTVLDGVVDHDVDEIVEASQRASDFGGPSHDDPDGRADRLVDQFEGEDAVRHIAVLLLVFWPGLIS</sequence>
<dbReference type="EMBL" id="HBED01045628">
    <property type="protein sequence ID" value="CAD8324539.1"/>
    <property type="molecule type" value="Transcribed_RNA"/>
</dbReference>